<feature type="domain" description="AMP-binding enzyme C-terminal" evidence="3">
    <location>
        <begin position="479"/>
        <end position="554"/>
    </location>
</feature>
<evidence type="ECO:0000313" key="5">
    <source>
        <dbReference type="Proteomes" id="UP000295431"/>
    </source>
</evidence>
<accession>A0A4R4NXS7</accession>
<reference evidence="4 5" key="1">
    <citation type="submission" date="2019-03" db="EMBL/GenBank/DDBJ databases">
        <title>Draft genome sequences of novel Actinobacteria.</title>
        <authorList>
            <person name="Sahin N."/>
            <person name="Ay H."/>
            <person name="Saygin H."/>
        </authorList>
    </citation>
    <scope>NUCLEOTIDE SEQUENCE [LARGE SCALE GENOMIC DNA]</scope>
    <source>
        <strain evidence="4 5">DSM 45347</strain>
    </source>
</reference>
<feature type="region of interest" description="Disordered" evidence="1">
    <location>
        <begin position="542"/>
        <end position="586"/>
    </location>
</feature>
<feature type="domain" description="AMP-dependent synthetase/ligase" evidence="2">
    <location>
        <begin position="35"/>
        <end position="429"/>
    </location>
</feature>
<dbReference type="EMBL" id="SMJW01000086">
    <property type="protein sequence ID" value="TDC13934.1"/>
    <property type="molecule type" value="Genomic_DNA"/>
</dbReference>
<dbReference type="InterPro" id="IPR050237">
    <property type="entry name" value="ATP-dep_AMP-bd_enzyme"/>
</dbReference>
<evidence type="ECO:0000313" key="4">
    <source>
        <dbReference type="EMBL" id="TDC13934.1"/>
    </source>
</evidence>
<dbReference type="InterPro" id="IPR000873">
    <property type="entry name" value="AMP-dep_synth/lig_dom"/>
</dbReference>
<dbReference type="Pfam" id="PF00501">
    <property type="entry name" value="AMP-binding"/>
    <property type="match status" value="1"/>
</dbReference>
<sequence>MWHSSLRSKPWRQRYQPGVPVDFDIPDIPVTRFLDDAADAYPRRPALFFFGRQICYRDLREAVDRFADGLHRLGVQPGDRVALILPNCPQQVIAFYGVLRRGAIAVQHNPLYTEEELLRQLADCGARVAVVLDRSFATVRAVRSRLRLDHIVVTSLLDFLPMPRRIALRLPLVQMQRRRAALTADVPDDPGVVPFRELQRPARRPVRQLPVDPARHLAAIQYTGGTEGRPKGAMLTHRNLVANACQQHAWDVDGRRPGEDVTLAVLPLFHSFGLMSCLVAPVMTAGAVVLLPRYDGDRVLRAIRRYRPTIFPGVPTLYDQVLDSPRFQPADLQSLRVFISGAMGLTQGTIDRLERLGAKGLINCYGLTEASPAVTGNPLDGTARNLTVGLPLPMTDAVVVAEDEPTKVLPPGEAGELVVRGPQVFAGYWNAPLATAQTLSKGWLRTGDIAVMDEDGFITILERMRDMMKVSGFTVFPTEVEKVLRRHPAVHDCAVVGVPDARRGERIIAHVVEHPAYLFSAEELRTHCERYLSHYKVPSEFHPRTELPRNPLGKVVRQRLRDEFAESSQRSPQESPHGSMGSPQSG</sequence>
<evidence type="ECO:0000259" key="2">
    <source>
        <dbReference type="Pfam" id="PF00501"/>
    </source>
</evidence>
<dbReference type="SUPFAM" id="SSF56801">
    <property type="entry name" value="Acetyl-CoA synthetase-like"/>
    <property type="match status" value="1"/>
</dbReference>
<dbReference type="PANTHER" id="PTHR43767">
    <property type="entry name" value="LONG-CHAIN-FATTY-ACID--COA LIGASE"/>
    <property type="match status" value="1"/>
</dbReference>
<feature type="compositionally biased region" description="Polar residues" evidence="1">
    <location>
        <begin position="566"/>
        <end position="586"/>
    </location>
</feature>
<dbReference type="Pfam" id="PF13193">
    <property type="entry name" value="AMP-binding_C"/>
    <property type="match status" value="1"/>
</dbReference>
<dbReference type="OrthoDB" id="4363623at2"/>
<name>A0A4R4NXS7_9ACTN</name>
<dbReference type="PANTHER" id="PTHR43767:SF1">
    <property type="entry name" value="NONRIBOSOMAL PEPTIDE SYNTHASE PES1 (EUROFUNG)-RELATED"/>
    <property type="match status" value="1"/>
</dbReference>
<dbReference type="Gene3D" id="3.40.50.12780">
    <property type="entry name" value="N-terminal domain of ligase-like"/>
    <property type="match status" value="1"/>
</dbReference>
<dbReference type="CDD" id="cd05936">
    <property type="entry name" value="FC-FACS_FadD_like"/>
    <property type="match status" value="1"/>
</dbReference>
<keyword evidence="5" id="KW-1185">Reference proteome</keyword>
<dbReference type="InterPro" id="IPR025110">
    <property type="entry name" value="AMP-bd_C"/>
</dbReference>
<dbReference type="InterPro" id="IPR020845">
    <property type="entry name" value="AMP-binding_CS"/>
</dbReference>
<dbReference type="Proteomes" id="UP000295431">
    <property type="component" value="Unassembled WGS sequence"/>
</dbReference>
<dbReference type="InterPro" id="IPR042099">
    <property type="entry name" value="ANL_N_sf"/>
</dbReference>
<keyword evidence="4" id="KW-0436">Ligase</keyword>
<dbReference type="AlphaFoldDB" id="A0A4R4NXS7"/>
<protein>
    <submittedName>
        <fullName evidence="4">Long-chain fatty acid--CoA ligase</fullName>
    </submittedName>
</protein>
<evidence type="ECO:0000259" key="3">
    <source>
        <dbReference type="Pfam" id="PF13193"/>
    </source>
</evidence>
<organism evidence="4 5">
    <name type="scientific">Actinomadura bangladeshensis</name>
    <dbReference type="NCBI Taxonomy" id="453573"/>
    <lineage>
        <taxon>Bacteria</taxon>
        <taxon>Bacillati</taxon>
        <taxon>Actinomycetota</taxon>
        <taxon>Actinomycetes</taxon>
        <taxon>Streptosporangiales</taxon>
        <taxon>Thermomonosporaceae</taxon>
        <taxon>Actinomadura</taxon>
    </lineage>
</organism>
<comment type="caution">
    <text evidence="4">The sequence shown here is derived from an EMBL/GenBank/DDBJ whole genome shotgun (WGS) entry which is preliminary data.</text>
</comment>
<dbReference type="InterPro" id="IPR045851">
    <property type="entry name" value="AMP-bd_C_sf"/>
</dbReference>
<gene>
    <name evidence="4" type="ORF">E1284_18360</name>
</gene>
<dbReference type="PROSITE" id="PS00455">
    <property type="entry name" value="AMP_BINDING"/>
    <property type="match status" value="1"/>
</dbReference>
<proteinExistence type="predicted"/>
<dbReference type="Gene3D" id="3.30.300.30">
    <property type="match status" value="1"/>
</dbReference>
<dbReference type="RefSeq" id="WP_131940489.1">
    <property type="nucleotide sequence ID" value="NZ_BAAAMX010000006.1"/>
</dbReference>
<dbReference type="GO" id="GO:0016878">
    <property type="term" value="F:acid-thiol ligase activity"/>
    <property type="evidence" value="ECO:0007669"/>
    <property type="project" value="UniProtKB-ARBA"/>
</dbReference>
<evidence type="ECO:0000256" key="1">
    <source>
        <dbReference type="SAM" id="MobiDB-lite"/>
    </source>
</evidence>